<evidence type="ECO:0000313" key="3">
    <source>
        <dbReference type="Proteomes" id="UP000002505"/>
    </source>
</evidence>
<dbReference type="Proteomes" id="UP000002505">
    <property type="component" value="Plasmid pACHL02"/>
</dbReference>
<name>B8HJ57_PSECP</name>
<dbReference type="KEGG" id="ach:Achl_4504"/>
<dbReference type="Pfam" id="PF18928">
    <property type="entry name" value="DUF5677"/>
    <property type="match status" value="1"/>
</dbReference>
<dbReference type="RefSeq" id="WP_012623498.1">
    <property type="nucleotide sequence ID" value="NC_011881.1"/>
</dbReference>
<keyword evidence="2" id="KW-0614">Plasmid</keyword>
<dbReference type="HOGENOM" id="CLU_1010644_0_0_11"/>
<protein>
    <submittedName>
        <fullName evidence="2">Uncharacterized protein</fullName>
    </submittedName>
</protein>
<feature type="region of interest" description="Disordered" evidence="1">
    <location>
        <begin position="256"/>
        <end position="275"/>
    </location>
</feature>
<reference evidence="2" key="1">
    <citation type="submission" date="2009-01" db="EMBL/GenBank/DDBJ databases">
        <title>Complete sequence of plasmid2 of Arthrobacter chlorophenolicus A6.</title>
        <authorList>
            <consortium name="US DOE Joint Genome Institute"/>
            <person name="Lucas S."/>
            <person name="Copeland A."/>
            <person name="Lapidus A."/>
            <person name="Glavina del Rio T."/>
            <person name="Tice H."/>
            <person name="Bruce D."/>
            <person name="Goodwin L."/>
            <person name="Pitluck S."/>
            <person name="Goltsman E."/>
            <person name="Clum A."/>
            <person name="Larimer F."/>
            <person name="Land M."/>
            <person name="Hauser L."/>
            <person name="Kyrpides N."/>
            <person name="Mikhailova N."/>
            <person name="Jansson J."/>
            <person name="Richardson P."/>
        </authorList>
    </citation>
    <scope>NUCLEOTIDE SEQUENCE [LARGE SCALE GENOMIC DNA]</scope>
    <source>
        <strain evidence="2">A6</strain>
        <plasmid evidence="2">pACHL02</plasmid>
    </source>
</reference>
<gene>
    <name evidence="2" type="ordered locus">Achl_4504</name>
</gene>
<dbReference type="EMBL" id="CP001343">
    <property type="protein sequence ID" value="ACL42455.1"/>
    <property type="molecule type" value="Genomic_DNA"/>
</dbReference>
<proteinExistence type="predicted"/>
<dbReference type="AlphaFoldDB" id="B8HJ57"/>
<dbReference type="InterPro" id="IPR043733">
    <property type="entry name" value="DUF5677"/>
</dbReference>
<keyword evidence="3" id="KW-1185">Reference proteome</keyword>
<sequence length="275" mass="30990">MAEELYNGAAVHQGFHDLADLRAFARKLIEHWDRWQMKPFHMKGEYEEGGPILWSFTNHVVNLMRTVLDLSEKDRGIIAVPLIRLMVENTMTGMWLYLEPSNTWAILTEGFQKRRAAIKGVIEIEGEGFDNSDLDEIDQILESLDSPTLPPFEQRCADIEGGKAIYVAYRVMSSYSHAGMALGDFYLGEIEEDPGLERIPDARLENHEAWLGTAVSMLIISMKLCDNIDYKGGLKSQLDRAAKRMGMSLNFVKAPKKEKQARAKARPATSAVQGL</sequence>
<organism evidence="2 3">
    <name type="scientific">Pseudarthrobacter chlorophenolicus (strain ATCC 700700 / DSM 12829 / CIP 107037 / JCM 12360 / KCTC 9906 / NCIMB 13794 / A6)</name>
    <name type="common">Arthrobacter chlorophenolicus</name>
    <dbReference type="NCBI Taxonomy" id="452863"/>
    <lineage>
        <taxon>Bacteria</taxon>
        <taxon>Bacillati</taxon>
        <taxon>Actinomycetota</taxon>
        <taxon>Actinomycetes</taxon>
        <taxon>Micrococcales</taxon>
        <taxon>Micrococcaceae</taxon>
        <taxon>Pseudarthrobacter</taxon>
    </lineage>
</organism>
<geneLocation type="plasmid" evidence="2 3">
    <name>pACHL02</name>
</geneLocation>
<evidence type="ECO:0000313" key="2">
    <source>
        <dbReference type="EMBL" id="ACL42455.1"/>
    </source>
</evidence>
<evidence type="ECO:0000256" key="1">
    <source>
        <dbReference type="SAM" id="MobiDB-lite"/>
    </source>
</evidence>
<dbReference type="OrthoDB" id="5146346at2"/>
<accession>B8HJ57</accession>